<keyword evidence="4" id="KW-1185">Reference proteome</keyword>
<evidence type="ECO:0000313" key="3">
    <source>
        <dbReference type="EMBL" id="GMH20555.1"/>
    </source>
</evidence>
<feature type="region of interest" description="Disordered" evidence="2">
    <location>
        <begin position="124"/>
        <end position="209"/>
    </location>
</feature>
<reference evidence="3" key="1">
    <citation type="submission" date="2023-05" db="EMBL/GenBank/DDBJ databases">
        <title>Nepenthes gracilis genome sequencing.</title>
        <authorList>
            <person name="Fukushima K."/>
        </authorList>
    </citation>
    <scope>NUCLEOTIDE SEQUENCE</scope>
    <source>
        <strain evidence="3">SING2019-196</strain>
    </source>
</reference>
<keyword evidence="1" id="KW-0539">Nucleus</keyword>
<name>A0AAD3SZF9_NEPGR</name>
<sequence length="428" mass="47422">MPRPGPRPYECVRRAWHSDRHQPMRGSIIQQIFSVVSEAHTSATRKNREWQEKLPIVALKAEEIMYSKADSEAEYMNLDTLWDRLNDAIDTIIRRDESTETEQSLHPCIEAALVLGCVPVRASRSQRRNNQRSYLTPRAQKPPPPVASAAPTVQDKINNGRPTFQPSKPSGCHSSIQRPSLANQASSSSKPDSHRTAQNTNPIPPQNVPILHKNSLQSLLTSAPFVKNSDMKFGSFYALPFGTHFQTVDPCFSFQMQQNLSSGNVIVGTPIGWSPAEAARIDTTRNLFPGESVRNAANKLMLANREDSSEKASEMGCDLSLRMGPFTDSKHFARETKDGDPSSCQEGSRFPGSSSQNQAFCFFPRNNAYHPSDPCPSKRAAEGEVQDVNAALRKRKAPILDDDEGSAINWQPKPLSDGFPSRIRSPGL</sequence>
<dbReference type="GO" id="GO:0006355">
    <property type="term" value="P:regulation of DNA-templated transcription"/>
    <property type="evidence" value="ECO:0007669"/>
    <property type="project" value="InterPro"/>
</dbReference>
<gene>
    <name evidence="3" type="ORF">Nepgr_022396</name>
</gene>
<dbReference type="PANTHER" id="PTHR35300:SF4">
    <property type="entry name" value="HISTONE ACETYLTRANSFERASE"/>
    <property type="match status" value="1"/>
</dbReference>
<feature type="compositionally biased region" description="Polar residues" evidence="2">
    <location>
        <begin position="155"/>
        <end position="201"/>
    </location>
</feature>
<dbReference type="PANTHER" id="PTHR35300">
    <property type="entry name" value="COACTIVATOR CBP, KIX DOMAIN-CONTAINING PROTEIN-RELATED"/>
    <property type="match status" value="1"/>
</dbReference>
<feature type="compositionally biased region" description="Polar residues" evidence="2">
    <location>
        <begin position="342"/>
        <end position="355"/>
    </location>
</feature>
<dbReference type="Gene3D" id="1.10.246.20">
    <property type="entry name" value="Coactivator CBP, KIX domain"/>
    <property type="match status" value="1"/>
</dbReference>
<dbReference type="GO" id="GO:0003712">
    <property type="term" value="F:transcription coregulator activity"/>
    <property type="evidence" value="ECO:0007669"/>
    <property type="project" value="InterPro"/>
</dbReference>
<protein>
    <recommendedName>
        <fullName evidence="5">Histone acetyltransferase</fullName>
    </recommendedName>
</protein>
<evidence type="ECO:0000313" key="4">
    <source>
        <dbReference type="Proteomes" id="UP001279734"/>
    </source>
</evidence>
<dbReference type="EMBL" id="BSYO01000022">
    <property type="protein sequence ID" value="GMH20555.1"/>
    <property type="molecule type" value="Genomic_DNA"/>
</dbReference>
<evidence type="ECO:0008006" key="5">
    <source>
        <dbReference type="Google" id="ProtNLM"/>
    </source>
</evidence>
<evidence type="ECO:0000256" key="2">
    <source>
        <dbReference type="SAM" id="MobiDB-lite"/>
    </source>
</evidence>
<dbReference type="AlphaFoldDB" id="A0AAD3SZF9"/>
<dbReference type="Proteomes" id="UP001279734">
    <property type="component" value="Unassembled WGS sequence"/>
</dbReference>
<dbReference type="InterPro" id="IPR036529">
    <property type="entry name" value="KIX_dom_sf"/>
</dbReference>
<feature type="region of interest" description="Disordered" evidence="2">
    <location>
        <begin position="332"/>
        <end position="355"/>
    </location>
</feature>
<feature type="region of interest" description="Disordered" evidence="2">
    <location>
        <begin position="396"/>
        <end position="428"/>
    </location>
</feature>
<comment type="caution">
    <text evidence="3">The sequence shown here is derived from an EMBL/GenBank/DDBJ whole genome shotgun (WGS) entry which is preliminary data.</text>
</comment>
<organism evidence="3 4">
    <name type="scientific">Nepenthes gracilis</name>
    <name type="common">Slender pitcher plant</name>
    <dbReference type="NCBI Taxonomy" id="150966"/>
    <lineage>
        <taxon>Eukaryota</taxon>
        <taxon>Viridiplantae</taxon>
        <taxon>Streptophyta</taxon>
        <taxon>Embryophyta</taxon>
        <taxon>Tracheophyta</taxon>
        <taxon>Spermatophyta</taxon>
        <taxon>Magnoliopsida</taxon>
        <taxon>eudicotyledons</taxon>
        <taxon>Gunneridae</taxon>
        <taxon>Pentapetalae</taxon>
        <taxon>Caryophyllales</taxon>
        <taxon>Nepenthaceae</taxon>
        <taxon>Nepenthes</taxon>
    </lineage>
</organism>
<evidence type="ECO:0000256" key="1">
    <source>
        <dbReference type="ARBA" id="ARBA00023242"/>
    </source>
</evidence>
<accession>A0AAD3SZF9</accession>
<proteinExistence type="predicted"/>